<evidence type="ECO:0000256" key="1">
    <source>
        <dbReference type="SAM" id="MobiDB-lite"/>
    </source>
</evidence>
<protein>
    <submittedName>
        <fullName evidence="2">Uncharacterized protein</fullName>
    </submittedName>
</protein>
<organism evidence="2">
    <name type="scientific">uncultured Thermomicrobiales bacterium</name>
    <dbReference type="NCBI Taxonomy" id="1645740"/>
    <lineage>
        <taxon>Bacteria</taxon>
        <taxon>Pseudomonadati</taxon>
        <taxon>Thermomicrobiota</taxon>
        <taxon>Thermomicrobia</taxon>
        <taxon>Thermomicrobiales</taxon>
        <taxon>environmental samples</taxon>
    </lineage>
</organism>
<evidence type="ECO:0000313" key="2">
    <source>
        <dbReference type="EMBL" id="CAA9554035.1"/>
    </source>
</evidence>
<feature type="compositionally biased region" description="Basic residues" evidence="1">
    <location>
        <begin position="33"/>
        <end position="47"/>
    </location>
</feature>
<gene>
    <name evidence="2" type="ORF">AVDCRST_MAG70-1150</name>
</gene>
<reference evidence="2" key="1">
    <citation type="submission" date="2020-02" db="EMBL/GenBank/DDBJ databases">
        <authorList>
            <person name="Meier V. D."/>
        </authorList>
    </citation>
    <scope>NUCLEOTIDE SEQUENCE</scope>
    <source>
        <strain evidence="2">AVDCRST_MAG70</strain>
    </source>
</reference>
<accession>A0A6J4UNE5</accession>
<dbReference type="EMBL" id="CADCWH010000180">
    <property type="protein sequence ID" value="CAA9554035.1"/>
    <property type="molecule type" value="Genomic_DNA"/>
</dbReference>
<feature type="region of interest" description="Disordered" evidence="1">
    <location>
        <begin position="26"/>
        <end position="47"/>
    </location>
</feature>
<proteinExistence type="predicted"/>
<sequence>MMRQGGFTMVRSVPADIHHVDARNDDAVPRFGVPHRRLPRPGRISHR</sequence>
<name>A0A6J4UNE5_9BACT</name>
<dbReference type="AlphaFoldDB" id="A0A6J4UNE5"/>